<accession>A0ABP7RA77</accession>
<organism evidence="2 3">
    <name type="scientific">Hymenobacter fastidiosus</name>
    <dbReference type="NCBI Taxonomy" id="486264"/>
    <lineage>
        <taxon>Bacteria</taxon>
        <taxon>Pseudomonadati</taxon>
        <taxon>Bacteroidota</taxon>
        <taxon>Cytophagia</taxon>
        <taxon>Cytophagales</taxon>
        <taxon>Hymenobacteraceae</taxon>
        <taxon>Hymenobacter</taxon>
    </lineage>
</organism>
<comment type="caution">
    <text evidence="2">The sequence shown here is derived from an EMBL/GenBank/DDBJ whole genome shotgun (WGS) entry which is preliminary data.</text>
</comment>
<proteinExistence type="predicted"/>
<dbReference type="Proteomes" id="UP001500567">
    <property type="component" value="Unassembled WGS sequence"/>
</dbReference>
<dbReference type="EMBL" id="BAABDJ010000001">
    <property type="protein sequence ID" value="GAA3994241.1"/>
    <property type="molecule type" value="Genomic_DNA"/>
</dbReference>
<keyword evidence="1" id="KW-0472">Membrane</keyword>
<evidence type="ECO:0008006" key="4">
    <source>
        <dbReference type="Google" id="ProtNLM"/>
    </source>
</evidence>
<feature type="transmembrane region" description="Helical" evidence="1">
    <location>
        <begin position="45"/>
        <end position="63"/>
    </location>
</feature>
<keyword evidence="1" id="KW-1133">Transmembrane helix</keyword>
<reference evidence="3" key="1">
    <citation type="journal article" date="2019" name="Int. J. Syst. Evol. Microbiol.">
        <title>The Global Catalogue of Microorganisms (GCM) 10K type strain sequencing project: providing services to taxonomists for standard genome sequencing and annotation.</title>
        <authorList>
            <consortium name="The Broad Institute Genomics Platform"/>
            <consortium name="The Broad Institute Genome Sequencing Center for Infectious Disease"/>
            <person name="Wu L."/>
            <person name="Ma J."/>
        </authorList>
    </citation>
    <scope>NUCLEOTIDE SEQUENCE [LARGE SCALE GENOMIC DNA]</scope>
    <source>
        <strain evidence="3">JCM 17224</strain>
    </source>
</reference>
<gene>
    <name evidence="2" type="ORF">GCM10022408_00650</name>
</gene>
<feature type="transmembrane region" description="Helical" evidence="1">
    <location>
        <begin position="20"/>
        <end position="39"/>
    </location>
</feature>
<protein>
    <recommendedName>
        <fullName evidence="4">Gliding motility protein GldL</fullName>
    </recommendedName>
</protein>
<evidence type="ECO:0000256" key="1">
    <source>
        <dbReference type="SAM" id="Phobius"/>
    </source>
</evidence>
<evidence type="ECO:0000313" key="3">
    <source>
        <dbReference type="Proteomes" id="UP001500567"/>
    </source>
</evidence>
<name>A0ABP7RA77_9BACT</name>
<keyword evidence="3" id="KW-1185">Reference proteome</keyword>
<sequence length="77" mass="8779">MPPATKGLQYFFMKAKYGLILFVLGFCLQLVGALFKIMHWVPGDTLLIISTTLMVAGMLLFAYKRLTHPKVKDFLNR</sequence>
<keyword evidence="1" id="KW-0812">Transmembrane</keyword>
<evidence type="ECO:0000313" key="2">
    <source>
        <dbReference type="EMBL" id="GAA3994241.1"/>
    </source>
</evidence>